<evidence type="ECO:0000256" key="7">
    <source>
        <dbReference type="ARBA" id="ARBA00022989"/>
    </source>
</evidence>
<name>C8X3Y4_DESRD</name>
<reference evidence="15 16" key="2">
    <citation type="journal article" date="2010" name="Stand. Genomic Sci.">
        <title>Complete genome sequence of Desulfohalobium retbaense type strain (HR(100)).</title>
        <authorList>
            <person name="Spring S."/>
            <person name="Nolan M."/>
            <person name="Lapidus A."/>
            <person name="Glavina Del Rio T."/>
            <person name="Copeland A."/>
            <person name="Tice H."/>
            <person name="Cheng J.F."/>
            <person name="Lucas S."/>
            <person name="Land M."/>
            <person name="Chen F."/>
            <person name="Bruce D."/>
            <person name="Goodwin L."/>
            <person name="Pitluck S."/>
            <person name="Ivanova N."/>
            <person name="Mavromatis K."/>
            <person name="Mikhailova N."/>
            <person name="Pati A."/>
            <person name="Chen A."/>
            <person name="Palaniappan K."/>
            <person name="Hauser L."/>
            <person name="Chang Y.J."/>
            <person name="Jeffries C.D."/>
            <person name="Munk C."/>
            <person name="Kiss H."/>
            <person name="Chain P."/>
            <person name="Han C."/>
            <person name="Brettin T."/>
            <person name="Detter J.C."/>
            <person name="Schuler E."/>
            <person name="Goker M."/>
            <person name="Rohde M."/>
            <person name="Bristow J."/>
            <person name="Eisen J.A."/>
            <person name="Markowitz V."/>
            <person name="Hugenholtz P."/>
            <person name="Kyrpides N.C."/>
            <person name="Klenk H.P."/>
        </authorList>
    </citation>
    <scope>NUCLEOTIDE SEQUENCE [LARGE SCALE GENOMIC DNA]</scope>
    <source>
        <strain evidence="15 16">DSM 5692</strain>
    </source>
</reference>
<feature type="transmembrane region" description="Helical" evidence="14">
    <location>
        <begin position="6"/>
        <end position="23"/>
    </location>
</feature>
<keyword evidence="11" id="KW-0739">Sodium transport</keyword>
<dbReference type="InterPro" id="IPR038377">
    <property type="entry name" value="Na/Glc_symporter_sf"/>
</dbReference>
<feature type="transmembrane region" description="Helical" evidence="14">
    <location>
        <begin position="383"/>
        <end position="403"/>
    </location>
</feature>
<evidence type="ECO:0000256" key="9">
    <source>
        <dbReference type="ARBA" id="ARBA00023065"/>
    </source>
</evidence>
<feature type="transmembrane region" description="Helical" evidence="14">
    <location>
        <begin position="183"/>
        <end position="204"/>
    </location>
</feature>
<feature type="transmembrane region" description="Helical" evidence="14">
    <location>
        <begin position="43"/>
        <end position="66"/>
    </location>
</feature>
<evidence type="ECO:0000256" key="4">
    <source>
        <dbReference type="ARBA" id="ARBA00022475"/>
    </source>
</evidence>
<evidence type="ECO:0000256" key="8">
    <source>
        <dbReference type="ARBA" id="ARBA00023053"/>
    </source>
</evidence>
<feature type="transmembrane region" description="Helical" evidence="14">
    <location>
        <begin position="409"/>
        <end position="434"/>
    </location>
</feature>
<feature type="transmembrane region" description="Helical" evidence="14">
    <location>
        <begin position="72"/>
        <end position="91"/>
    </location>
</feature>
<dbReference type="CDD" id="cd10322">
    <property type="entry name" value="SLC5sbd"/>
    <property type="match status" value="1"/>
</dbReference>
<dbReference type="EMBL" id="CP001734">
    <property type="protein sequence ID" value="ACV69131.1"/>
    <property type="molecule type" value="Genomic_DNA"/>
</dbReference>
<keyword evidence="16" id="KW-1185">Reference proteome</keyword>
<keyword evidence="6" id="KW-0769">Symport</keyword>
<reference evidence="16" key="1">
    <citation type="submission" date="2009-09" db="EMBL/GenBank/DDBJ databases">
        <title>The complete chromosome of Desulfohalobium retbaense DSM 5692.</title>
        <authorList>
            <consortium name="US DOE Joint Genome Institute (JGI-PGF)"/>
            <person name="Lucas S."/>
            <person name="Copeland A."/>
            <person name="Lapidus A."/>
            <person name="Glavina del Rio T."/>
            <person name="Dalin E."/>
            <person name="Tice H."/>
            <person name="Bruce D."/>
            <person name="Goodwin L."/>
            <person name="Pitluck S."/>
            <person name="Kyrpides N."/>
            <person name="Mavromatis K."/>
            <person name="Ivanova N."/>
            <person name="Mikhailova N."/>
            <person name="Munk A.C."/>
            <person name="Brettin T."/>
            <person name="Detter J.C."/>
            <person name="Han C."/>
            <person name="Tapia R."/>
            <person name="Larimer F."/>
            <person name="Land M."/>
            <person name="Hauser L."/>
            <person name="Markowitz V."/>
            <person name="Cheng J.-F."/>
            <person name="Hugenholtz P."/>
            <person name="Woyke T."/>
            <person name="Wu D."/>
            <person name="Spring S."/>
            <person name="Klenk H.-P."/>
            <person name="Eisen J.A."/>
        </authorList>
    </citation>
    <scope>NUCLEOTIDE SEQUENCE [LARGE SCALE GENOMIC DNA]</scope>
    <source>
        <strain evidence="16">DSM 5692</strain>
    </source>
</reference>
<comment type="subcellular location">
    <subcellularLocation>
        <location evidence="1">Cell membrane</location>
        <topology evidence="1">Multi-pass membrane protein</topology>
    </subcellularLocation>
</comment>
<dbReference type="InterPro" id="IPR050277">
    <property type="entry name" value="Sodium:Solute_Symporter"/>
</dbReference>
<proteinExistence type="inferred from homology"/>
<evidence type="ECO:0000256" key="12">
    <source>
        <dbReference type="ARBA" id="ARBA00033708"/>
    </source>
</evidence>
<dbReference type="AlphaFoldDB" id="C8X3Y4"/>
<dbReference type="GO" id="GO:0015193">
    <property type="term" value="F:L-proline transmembrane transporter activity"/>
    <property type="evidence" value="ECO:0007669"/>
    <property type="project" value="TreeGrafter"/>
</dbReference>
<feature type="transmembrane region" description="Helical" evidence="14">
    <location>
        <begin position="500"/>
        <end position="517"/>
    </location>
</feature>
<comment type="similarity">
    <text evidence="2 13">Belongs to the sodium:solute symporter (SSF) (TC 2.A.21) family.</text>
</comment>
<dbReference type="PANTHER" id="PTHR48086:SF3">
    <property type="entry name" value="SODIUM_PROLINE SYMPORTER"/>
    <property type="match status" value="1"/>
</dbReference>
<accession>C8X3Y4</accession>
<feature type="transmembrane region" description="Helical" evidence="14">
    <location>
        <begin position="123"/>
        <end position="147"/>
    </location>
</feature>
<feature type="transmembrane region" description="Helical" evidence="14">
    <location>
        <begin position="153"/>
        <end position="171"/>
    </location>
</feature>
<feature type="transmembrane region" description="Helical" evidence="14">
    <location>
        <begin position="243"/>
        <end position="261"/>
    </location>
</feature>
<dbReference type="OrthoDB" id="9789704at2"/>
<keyword evidence="3" id="KW-0813">Transport</keyword>
<dbReference type="RefSeq" id="WP_015752274.1">
    <property type="nucleotide sequence ID" value="NC_013223.1"/>
</dbReference>
<dbReference type="HOGENOM" id="CLU_018808_15_2_7"/>
<dbReference type="Pfam" id="PF00474">
    <property type="entry name" value="SSF"/>
    <property type="match status" value="1"/>
</dbReference>
<keyword evidence="10 14" id="KW-0472">Membrane</keyword>
<feature type="transmembrane region" description="Helical" evidence="14">
    <location>
        <begin position="338"/>
        <end position="362"/>
    </location>
</feature>
<keyword evidence="9" id="KW-0406">Ion transport</keyword>
<comment type="catalytic activity">
    <reaction evidence="12">
        <text>L-proline(in) + Na(+)(in) = L-proline(out) + Na(+)(out)</text>
        <dbReference type="Rhea" id="RHEA:28967"/>
        <dbReference type="ChEBI" id="CHEBI:29101"/>
        <dbReference type="ChEBI" id="CHEBI:60039"/>
    </reaction>
</comment>
<evidence type="ECO:0000313" key="15">
    <source>
        <dbReference type="EMBL" id="ACV69131.1"/>
    </source>
</evidence>
<dbReference type="GO" id="GO:0015824">
    <property type="term" value="P:proline transport"/>
    <property type="evidence" value="ECO:0007669"/>
    <property type="project" value="TreeGrafter"/>
</dbReference>
<dbReference type="InterPro" id="IPR001734">
    <property type="entry name" value="Na/solute_symporter"/>
</dbReference>
<keyword evidence="4" id="KW-1003">Cell membrane</keyword>
<protein>
    <submittedName>
        <fullName evidence="15">Na+/solute symporter</fullName>
    </submittedName>
</protein>
<dbReference type="PANTHER" id="PTHR48086">
    <property type="entry name" value="SODIUM/PROLINE SYMPORTER-RELATED"/>
    <property type="match status" value="1"/>
</dbReference>
<evidence type="ECO:0000256" key="14">
    <source>
        <dbReference type="SAM" id="Phobius"/>
    </source>
</evidence>
<dbReference type="STRING" id="485915.Dret_1847"/>
<dbReference type="PROSITE" id="PS50283">
    <property type="entry name" value="NA_SOLUT_SYMP_3"/>
    <property type="match status" value="1"/>
</dbReference>
<dbReference type="eggNOG" id="COG0591">
    <property type="taxonomic scope" value="Bacteria"/>
</dbReference>
<dbReference type="KEGG" id="drt:Dret_1847"/>
<keyword evidence="8" id="KW-0915">Sodium</keyword>
<organism evidence="15 16">
    <name type="scientific">Desulfohalobium retbaense (strain ATCC 49708 / DSM 5692 / JCM 16813 / HR100)</name>
    <dbReference type="NCBI Taxonomy" id="485915"/>
    <lineage>
        <taxon>Bacteria</taxon>
        <taxon>Pseudomonadati</taxon>
        <taxon>Thermodesulfobacteriota</taxon>
        <taxon>Desulfovibrionia</taxon>
        <taxon>Desulfovibrionales</taxon>
        <taxon>Desulfohalobiaceae</taxon>
        <taxon>Desulfohalobium</taxon>
    </lineage>
</organism>
<evidence type="ECO:0000256" key="6">
    <source>
        <dbReference type="ARBA" id="ARBA00022847"/>
    </source>
</evidence>
<keyword evidence="7 14" id="KW-1133">Transmembrane helix</keyword>
<evidence type="ECO:0000256" key="2">
    <source>
        <dbReference type="ARBA" id="ARBA00006434"/>
    </source>
</evidence>
<feature type="transmembrane region" description="Helical" evidence="14">
    <location>
        <begin position="281"/>
        <end position="302"/>
    </location>
</feature>
<evidence type="ECO:0000256" key="10">
    <source>
        <dbReference type="ARBA" id="ARBA00023136"/>
    </source>
</evidence>
<sequence>MLIKIVCMLGYITIIALLGYKGWKETQQAKDYLVAGRAMHPFIMAFSYGATFISTSAIIGFGGAAGLFGFPLLWLTFLNIFVGIFLAMLFFGKRTRRLGLTLNSMTFPELLGRRYQSGFIQGFAGAIIFLFIPVYSAAVLIGISRIIEISLHIPYNLVLILVTLILTAYVITGGLKAVMYTDAFQGCIMFIMMLILLVSTYSILGGITPAHQALTDMAPLMPAKLQKGGMLGWTQGAAFGSPLWLVIYTTIVYGVGIGVLAQPQLAVRFMTVPSDKSLNRAVLYGGVFILFMTGTAFIVGALSNAVFYQYFEKIAIAVAKGDIDKIIPVYIERIMPAWFAALFLVAMFAAAMSTLSSQYHVGGTSLGRDLFEKGLRLSRQRSITLNRAGVFLTIIATLIWAWVLPASVIARATAFFFGLCAAAFLPAYACALYWKKTTKAGAVTSMVGGFFISMFWLLFIHEKEAAAIGLCKALTGQTTLVASAEAGSWIWLLQWVDPNVVALPVSFALIITVSLTTRGYSTDHLHHCWSNFVSAQQTREWRN</sequence>
<evidence type="ECO:0000256" key="1">
    <source>
        <dbReference type="ARBA" id="ARBA00004651"/>
    </source>
</evidence>
<dbReference type="Gene3D" id="1.20.1730.10">
    <property type="entry name" value="Sodium/glucose cotransporter"/>
    <property type="match status" value="1"/>
</dbReference>
<dbReference type="GO" id="GO:0005298">
    <property type="term" value="F:proline:sodium symporter activity"/>
    <property type="evidence" value="ECO:0007669"/>
    <property type="project" value="TreeGrafter"/>
</dbReference>
<feature type="transmembrane region" description="Helical" evidence="14">
    <location>
        <begin position="441"/>
        <end position="460"/>
    </location>
</feature>
<evidence type="ECO:0000313" key="16">
    <source>
        <dbReference type="Proteomes" id="UP000001052"/>
    </source>
</evidence>
<dbReference type="Proteomes" id="UP000001052">
    <property type="component" value="Chromosome"/>
</dbReference>
<evidence type="ECO:0000256" key="5">
    <source>
        <dbReference type="ARBA" id="ARBA00022692"/>
    </source>
</evidence>
<evidence type="ECO:0000256" key="13">
    <source>
        <dbReference type="RuleBase" id="RU362091"/>
    </source>
</evidence>
<gene>
    <name evidence="15" type="ordered locus">Dret_1847</name>
</gene>
<dbReference type="GO" id="GO:0005886">
    <property type="term" value="C:plasma membrane"/>
    <property type="evidence" value="ECO:0007669"/>
    <property type="project" value="UniProtKB-SubCell"/>
</dbReference>
<keyword evidence="5 14" id="KW-0812">Transmembrane</keyword>
<evidence type="ECO:0000256" key="11">
    <source>
        <dbReference type="ARBA" id="ARBA00023201"/>
    </source>
</evidence>
<evidence type="ECO:0000256" key="3">
    <source>
        <dbReference type="ARBA" id="ARBA00022448"/>
    </source>
</evidence>